<organism evidence="1 2">
    <name type="scientific">Leptospira hartskeerlii</name>
    <dbReference type="NCBI Taxonomy" id="2023177"/>
    <lineage>
        <taxon>Bacteria</taxon>
        <taxon>Pseudomonadati</taxon>
        <taxon>Spirochaetota</taxon>
        <taxon>Spirochaetia</taxon>
        <taxon>Leptospirales</taxon>
        <taxon>Leptospiraceae</taxon>
        <taxon>Leptospira</taxon>
    </lineage>
</organism>
<proteinExistence type="predicted"/>
<evidence type="ECO:0000313" key="1">
    <source>
        <dbReference type="EMBL" id="PJZ24215.1"/>
    </source>
</evidence>
<gene>
    <name evidence="1" type="ORF">CH357_17425</name>
</gene>
<comment type="caution">
    <text evidence="1">The sequence shown here is derived from an EMBL/GenBank/DDBJ whole genome shotgun (WGS) entry which is preliminary data.</text>
</comment>
<dbReference type="Proteomes" id="UP000232196">
    <property type="component" value="Unassembled WGS sequence"/>
</dbReference>
<sequence length="191" mass="21571">METELLGLFWTEKIKLSQYTIQTVKDLSDSQLDHTDALGETIRRYLNSIVASDFLFRLSLPVSLGISSILPIPRQTESEVEKDLVKVRDLFGSPALPSNLKDVIVSSAEGLYFEGCNPSLLPTLQRWKKILLRIEKSIVGLDGKDPLKYRYFSVLGIVSLPVAINYFSTQNLYYLRSGILKIKENPSFPKS</sequence>
<dbReference type="EMBL" id="NPDN01000010">
    <property type="protein sequence ID" value="PJZ24215.1"/>
    <property type="molecule type" value="Genomic_DNA"/>
</dbReference>
<name>A0A2M9X975_9LEPT</name>
<accession>A0A2M9X975</accession>
<evidence type="ECO:0000313" key="2">
    <source>
        <dbReference type="Proteomes" id="UP000232196"/>
    </source>
</evidence>
<dbReference type="AlphaFoldDB" id="A0A2M9X975"/>
<dbReference type="RefSeq" id="WP_100708129.1">
    <property type="nucleotide sequence ID" value="NZ_NPDL01000001.1"/>
</dbReference>
<dbReference type="OrthoDB" id="334814at2"/>
<reference evidence="1 2" key="1">
    <citation type="submission" date="2017-07" db="EMBL/GenBank/DDBJ databases">
        <title>Leptospira spp. isolated from tropical soils.</title>
        <authorList>
            <person name="Thibeaux R."/>
            <person name="Iraola G."/>
            <person name="Ferres I."/>
            <person name="Bierque E."/>
            <person name="Girault D."/>
            <person name="Soupe-Gilbert M.-E."/>
            <person name="Picardeau M."/>
            <person name="Goarant C."/>
        </authorList>
    </citation>
    <scope>NUCLEOTIDE SEQUENCE [LARGE SCALE GENOMIC DNA]</scope>
    <source>
        <strain evidence="1 2">MCA1-C-A1</strain>
    </source>
</reference>
<keyword evidence="2" id="KW-1185">Reference proteome</keyword>
<protein>
    <submittedName>
        <fullName evidence="1">Uncharacterized protein</fullName>
    </submittedName>
</protein>